<dbReference type="Pfam" id="PF01927">
    <property type="entry name" value="Mut7-C"/>
    <property type="match status" value="2"/>
</dbReference>
<dbReference type="Gene3D" id="3.30.420.10">
    <property type="entry name" value="Ribonuclease H-like superfamily/Ribonuclease H"/>
    <property type="match status" value="1"/>
</dbReference>
<dbReference type="InterPro" id="IPR002562">
    <property type="entry name" value="3'-5'_exonuclease_dom"/>
</dbReference>
<dbReference type="GO" id="GO:0008408">
    <property type="term" value="F:3'-5' exonuclease activity"/>
    <property type="evidence" value="ECO:0007669"/>
    <property type="project" value="InterPro"/>
</dbReference>
<keyword evidence="3" id="KW-1185">Reference proteome</keyword>
<dbReference type="EMBL" id="JAVRJZ010000001">
    <property type="protein sequence ID" value="KAK2727148.1"/>
    <property type="molecule type" value="Genomic_DNA"/>
</dbReference>
<feature type="domain" description="3'-5' exonuclease" evidence="1">
    <location>
        <begin position="459"/>
        <end position="658"/>
    </location>
</feature>
<dbReference type="AlphaFoldDB" id="A0AA88IDA0"/>
<dbReference type="InterPro" id="IPR002782">
    <property type="entry name" value="Mut7-C_RNAse_dom"/>
</dbReference>
<name>A0AA88IDA0_ARTSF</name>
<evidence type="ECO:0000313" key="3">
    <source>
        <dbReference type="Proteomes" id="UP001187531"/>
    </source>
</evidence>
<dbReference type="SUPFAM" id="SSF53098">
    <property type="entry name" value="Ribonuclease H-like"/>
    <property type="match status" value="1"/>
</dbReference>
<gene>
    <name evidence="2" type="ORF">QYM36_007843</name>
</gene>
<comment type="caution">
    <text evidence="2">The sequence shown here is derived from an EMBL/GenBank/DDBJ whole genome shotgun (WGS) entry which is preliminary data.</text>
</comment>
<dbReference type="PANTHER" id="PTHR47765:SF2">
    <property type="entry name" value="EXONUCLEASE MUT-7 HOMOLOG"/>
    <property type="match status" value="1"/>
</dbReference>
<dbReference type="GO" id="GO:0006139">
    <property type="term" value="P:nucleobase-containing compound metabolic process"/>
    <property type="evidence" value="ECO:0007669"/>
    <property type="project" value="InterPro"/>
</dbReference>
<reference evidence="2" key="1">
    <citation type="submission" date="2023-07" db="EMBL/GenBank/DDBJ databases">
        <title>Chromosome-level genome assembly of Artemia franciscana.</title>
        <authorList>
            <person name="Jo E."/>
        </authorList>
    </citation>
    <scope>NUCLEOTIDE SEQUENCE</scope>
    <source>
        <tissue evidence="2">Whole body</tissue>
    </source>
</reference>
<sequence length="930" mass="105846">KKYRKGPIPIMEIELKALKLFETEFIAQNGSSVGPASAVLDTFGQSDKPYEVLLNILQASFATRKNVLLRTYILQSFKEWVKRADLILTIDLELKEEALVLASTYGPSTSMKEILIVFEIHMEPEISLLLWIKKMMSKDRYNTASRAISLLNLYNNPVCVRIFLALIAQDRMNPVERLLELGGHFFQITMTSYLDSFLTGQEGIDNLKSVLMAYEIPGIRYTNLEIRVLTKLTKRLAKKFNVAIDMLPNLRRRHIRSSLRFMAHQAFTDNKISRENFEELSTIAVKNESTAQIDLLELLLEYNEDTFALSMAQKFGLPEQNWPEILRRTPVEELNNRNISTEEDWESDHLQTLEGDDLSRAVQSHNNQPIIAQEDWEAYDSVVYGEEQKQSLCSLAPGEDLIKGSTARKNMPSDEISTRKDGKEYDISFVGYEEENRLVKSANSQLVAYYEFPLEAGQITIVDNLASFDALINRIKQENLLAIDAEWPPTFDSFETTSASVLQIATTSQVYILDVISLQKSLTGKQKEDFLNSFYTEKSLIIGFSFSEDLNKLEKLFPGIKEKQGSSSNLLDLLKLWGLIKKNKPEVLPYKDLPAEQDVRRKGGLSELVRQCFDVTLDKREQLSNWSRRPLTNAQVLYAASDAYVLIQIYELISKAFAPEEWKEIICSCTRKQKQERKPKKEKKKKFTEKNQQMLNVCYPAKIMAKDVKFLCVSTNLGRLGRSLRSCGIDTLYTHTKTTGMTDQEIVETSIREKRLVVCAGANALKIKSHLPPGSCYQVHSGDPALQLKEVLLYFNVCVEEKDIFSRCQICNSDKFHAMTNSSLMKLACLQNDNMKNGSEPVVLERQMYQDRAGVNLTKLARNIITVSEEQCASGYTIKNAPILYQSVPVDIIKNVALFYVCTDCGKVYWEGSHAEKVLQGCLKFALINS</sequence>
<dbReference type="SMART" id="SM00474">
    <property type="entry name" value="35EXOc"/>
    <property type="match status" value="1"/>
</dbReference>
<dbReference type="Proteomes" id="UP001187531">
    <property type="component" value="Unassembled WGS sequence"/>
</dbReference>
<dbReference type="GO" id="GO:0003676">
    <property type="term" value="F:nucleic acid binding"/>
    <property type="evidence" value="ECO:0007669"/>
    <property type="project" value="InterPro"/>
</dbReference>
<accession>A0AA88IDA0</accession>
<evidence type="ECO:0000313" key="2">
    <source>
        <dbReference type="EMBL" id="KAK2727148.1"/>
    </source>
</evidence>
<dbReference type="InterPro" id="IPR052408">
    <property type="entry name" value="Exonuclease_MUT-7-like"/>
</dbReference>
<feature type="non-terminal residue" evidence="2">
    <location>
        <position position="930"/>
    </location>
</feature>
<dbReference type="InterPro" id="IPR012337">
    <property type="entry name" value="RNaseH-like_sf"/>
</dbReference>
<dbReference type="InterPro" id="IPR036397">
    <property type="entry name" value="RNaseH_sf"/>
</dbReference>
<organism evidence="2 3">
    <name type="scientific">Artemia franciscana</name>
    <name type="common">Brine shrimp</name>
    <name type="synonym">Artemia sanfranciscana</name>
    <dbReference type="NCBI Taxonomy" id="6661"/>
    <lineage>
        <taxon>Eukaryota</taxon>
        <taxon>Metazoa</taxon>
        <taxon>Ecdysozoa</taxon>
        <taxon>Arthropoda</taxon>
        <taxon>Crustacea</taxon>
        <taxon>Branchiopoda</taxon>
        <taxon>Anostraca</taxon>
        <taxon>Artemiidae</taxon>
        <taxon>Artemia</taxon>
    </lineage>
</organism>
<dbReference type="PANTHER" id="PTHR47765">
    <property type="entry name" value="3'-5' EXONUCLEASE DOMAIN-CONTAINING PROTEIN"/>
    <property type="match status" value="1"/>
</dbReference>
<proteinExistence type="predicted"/>
<dbReference type="Pfam" id="PF01612">
    <property type="entry name" value="DNA_pol_A_exo1"/>
    <property type="match status" value="1"/>
</dbReference>
<evidence type="ECO:0000259" key="1">
    <source>
        <dbReference type="SMART" id="SM00474"/>
    </source>
</evidence>
<protein>
    <recommendedName>
        <fullName evidence="1">3'-5' exonuclease domain-containing protein</fullName>
    </recommendedName>
</protein>